<dbReference type="PANTHER" id="PTHR10416">
    <property type="entry name" value="DNA POLYMERASE DELTA SUBUNIT 2"/>
    <property type="match status" value="1"/>
</dbReference>
<keyword evidence="6" id="KW-1185">Reference proteome</keyword>
<evidence type="ECO:0000313" key="6">
    <source>
        <dbReference type="Proteomes" id="UP000823046"/>
    </source>
</evidence>
<keyword evidence="2" id="KW-0235">DNA replication</keyword>
<proteinExistence type="inferred from homology"/>
<dbReference type="Gene3D" id="3.60.21.50">
    <property type="match status" value="1"/>
</dbReference>
<organism evidence="5 6">
    <name type="scientific">Cardiosporidium cionae</name>
    <dbReference type="NCBI Taxonomy" id="476202"/>
    <lineage>
        <taxon>Eukaryota</taxon>
        <taxon>Sar</taxon>
        <taxon>Alveolata</taxon>
        <taxon>Apicomplexa</taxon>
        <taxon>Aconoidasida</taxon>
        <taxon>Nephromycida</taxon>
        <taxon>Cardiosporidium</taxon>
    </lineage>
</organism>
<dbReference type="InterPro" id="IPR024826">
    <property type="entry name" value="DNA_pol_delta/II_ssu"/>
</dbReference>
<evidence type="ECO:0000259" key="4">
    <source>
        <dbReference type="Pfam" id="PF18018"/>
    </source>
</evidence>
<comment type="similarity">
    <text evidence="1">Belongs to the DNA polymerase delta/II small subunit family.</text>
</comment>
<dbReference type="EMBL" id="JADAQX010000599">
    <property type="protein sequence ID" value="KAF8819790.1"/>
    <property type="molecule type" value="Genomic_DNA"/>
</dbReference>
<feature type="domain" description="DNA polymerase delta subunit OB-fold" evidence="4">
    <location>
        <begin position="32"/>
        <end position="166"/>
    </location>
</feature>
<reference evidence="5 6" key="1">
    <citation type="journal article" date="2020" name="bioRxiv">
        <title>Metabolic contributions of an alphaproteobacterial endosymbiont in the apicomplexan Cardiosporidium cionae.</title>
        <authorList>
            <person name="Hunter E.S."/>
            <person name="Paight C.J."/>
            <person name="Lane C.E."/>
        </authorList>
    </citation>
    <scope>NUCLEOTIDE SEQUENCE [LARGE SCALE GENOMIC DNA]</scope>
    <source>
        <strain evidence="5">ESH_2018</strain>
    </source>
</reference>
<evidence type="ECO:0000259" key="3">
    <source>
        <dbReference type="Pfam" id="PF04042"/>
    </source>
</evidence>
<dbReference type="InterPro" id="IPR040663">
    <property type="entry name" value="DNA_pol_D_N"/>
</dbReference>
<dbReference type="Proteomes" id="UP000823046">
    <property type="component" value="Unassembled WGS sequence"/>
</dbReference>
<dbReference type="Gene3D" id="2.40.50.430">
    <property type="match status" value="1"/>
</dbReference>
<sequence>MDNSELLYSRSEALYENTSQNFHIKDRQYSQQYCSLYFQRLASLKSKLREVSLARWNIKDNADEVAFPQFIRDTHAGLQNKYVLIGTLYKDMRLKPSALKEYSESNDIQPNLISYLSEDDFLILEDQTARLRIYGDAMNPQTFVSGMIVAILGILQTDGQFHVSDWCFTGIPRVIRSAPYGIKDEDLEKPSYVAFVSGLHIGETEMNSLSLQLLRDFLLGSCGSDEERALSASITRLIVAGNTFAASTTDVSALEEVDAFFAQLAPVLAVDLMPGLNDPTTYSLPQQPLHPVLFKQSRRLTTFKSTTNPYSFLVDKIRFTGTSGQPISDMCAFSSLNALDALCTTAECRCIAPTAPDTLPCYPFTKGDPFCIVDDATFPHVLFAGNQANFEHKFLPPTNYNRDDLKHDDSAIKNNVLMLCIPEFSKLPLAVLVNTRTLAVSSVEFNTS</sequence>
<dbReference type="Pfam" id="PF18018">
    <property type="entry name" value="DNA_pol_D_N"/>
    <property type="match status" value="1"/>
</dbReference>
<comment type="caution">
    <text evidence="5">The sequence shown here is derived from an EMBL/GenBank/DDBJ whole genome shotgun (WGS) entry which is preliminary data.</text>
</comment>
<gene>
    <name evidence="5" type="ORF">IE077_003995</name>
</gene>
<name>A0ABQ7J7X7_9APIC</name>
<evidence type="ECO:0000313" key="5">
    <source>
        <dbReference type="EMBL" id="KAF8819790.1"/>
    </source>
</evidence>
<accession>A0ABQ7J7X7</accession>
<feature type="domain" description="DNA polymerase alpha/delta/epsilon subunit B" evidence="3">
    <location>
        <begin position="193"/>
        <end position="390"/>
    </location>
</feature>
<dbReference type="PANTHER" id="PTHR10416:SF0">
    <property type="entry name" value="DNA POLYMERASE DELTA SUBUNIT 2"/>
    <property type="match status" value="1"/>
</dbReference>
<evidence type="ECO:0000256" key="1">
    <source>
        <dbReference type="ARBA" id="ARBA00006035"/>
    </source>
</evidence>
<evidence type="ECO:0000256" key="2">
    <source>
        <dbReference type="ARBA" id="ARBA00022705"/>
    </source>
</evidence>
<protein>
    <submittedName>
        <fullName evidence="5">Dna polymerase epsilon subunit B protein</fullName>
    </submittedName>
</protein>
<dbReference type="Pfam" id="PF04042">
    <property type="entry name" value="DNA_pol_E_B"/>
    <property type="match status" value="1"/>
</dbReference>
<dbReference type="InterPro" id="IPR007185">
    <property type="entry name" value="DNA_pol_a/d/e_bsu"/>
</dbReference>